<keyword evidence="1" id="KW-0812">Transmembrane</keyword>
<gene>
    <name evidence="2" type="ORF">HA48_03895</name>
</gene>
<organism evidence="2 3">
    <name type="scientific">Pantoea wallisii</name>
    <dbReference type="NCBI Taxonomy" id="1076551"/>
    <lineage>
        <taxon>Bacteria</taxon>
        <taxon>Pseudomonadati</taxon>
        <taxon>Pseudomonadota</taxon>
        <taxon>Gammaproteobacteria</taxon>
        <taxon>Enterobacterales</taxon>
        <taxon>Erwiniaceae</taxon>
        <taxon>Pantoea</taxon>
    </lineage>
</organism>
<proteinExistence type="predicted"/>
<protein>
    <recommendedName>
        <fullName evidence="4">Phage tail tape measure protein</fullName>
    </recommendedName>
</protein>
<keyword evidence="1" id="KW-0472">Membrane</keyword>
<dbReference type="EMBL" id="MLFS01000007">
    <property type="protein sequence ID" value="ORM74414.1"/>
    <property type="molecule type" value="Genomic_DNA"/>
</dbReference>
<accession>A0A1X1DCS0</accession>
<evidence type="ECO:0000313" key="2">
    <source>
        <dbReference type="EMBL" id="ORM74414.1"/>
    </source>
</evidence>
<dbReference type="STRING" id="1076551.HA48_03895"/>
<sequence>MLASGMAQVAMAGVIFIGALGTVGSVVAPLITGVNLLMAGAGMLGSVFSVVGGAIATVLGGLTLPIVAVVTAVIAGALIIRKFWEPISAFIGGVAQGFSAAMGPIADAFAPLQPVFSWLGDRLKMLWDGFGRLLEPVKLTQSELASAGELGRKFGTLLADALKIPGEALNQLRGGIDWVLQKLGVIDSKSDNLKNKVPSPDAMATGGAGVDSSGPRYDVALGGATYRPLPAASASAGITDNSQHSYQYEIHLPPGVTKEDVQTIIERDRASQARQQWANRYGILSTGN</sequence>
<dbReference type="Proteomes" id="UP000193104">
    <property type="component" value="Unassembled WGS sequence"/>
</dbReference>
<keyword evidence="1" id="KW-1133">Transmembrane helix</keyword>
<evidence type="ECO:0008006" key="4">
    <source>
        <dbReference type="Google" id="ProtNLM"/>
    </source>
</evidence>
<feature type="transmembrane region" description="Helical" evidence="1">
    <location>
        <begin position="6"/>
        <end position="27"/>
    </location>
</feature>
<feature type="transmembrane region" description="Helical" evidence="1">
    <location>
        <begin position="34"/>
        <end position="56"/>
    </location>
</feature>
<name>A0A1X1DCS0_9GAMM</name>
<keyword evidence="3" id="KW-1185">Reference proteome</keyword>
<reference evidence="2 3" key="1">
    <citation type="journal article" date="2017" name="Antonie Van Leeuwenhoek">
        <title>Phylogenomic resolution of the bacterial genus Pantoea and its relationship with Erwinia and Tatumella.</title>
        <authorList>
            <person name="Palmer M."/>
            <person name="Steenkamp E.T."/>
            <person name="Coetzee M.P."/>
            <person name="Chan W.Y."/>
            <person name="van Zyl E."/>
            <person name="De Maayer P."/>
            <person name="Coutinho T.A."/>
            <person name="Blom J."/>
            <person name="Smits T.H."/>
            <person name="Duffy B."/>
            <person name="Venter S.N."/>
        </authorList>
    </citation>
    <scope>NUCLEOTIDE SEQUENCE [LARGE SCALE GENOMIC DNA]</scope>
    <source>
        <strain evidence="2 3">LMG 26277</strain>
    </source>
</reference>
<evidence type="ECO:0000256" key="1">
    <source>
        <dbReference type="SAM" id="Phobius"/>
    </source>
</evidence>
<comment type="caution">
    <text evidence="2">The sequence shown here is derived from an EMBL/GenBank/DDBJ whole genome shotgun (WGS) entry which is preliminary data.</text>
</comment>
<evidence type="ECO:0000313" key="3">
    <source>
        <dbReference type="Proteomes" id="UP000193104"/>
    </source>
</evidence>
<feature type="transmembrane region" description="Helical" evidence="1">
    <location>
        <begin position="62"/>
        <end position="80"/>
    </location>
</feature>
<dbReference type="AlphaFoldDB" id="A0A1X1DCS0"/>